<organism evidence="1 2">
    <name type="scientific">Catharanthus roseus</name>
    <name type="common">Madagascar periwinkle</name>
    <name type="synonym">Vinca rosea</name>
    <dbReference type="NCBI Taxonomy" id="4058"/>
    <lineage>
        <taxon>Eukaryota</taxon>
        <taxon>Viridiplantae</taxon>
        <taxon>Streptophyta</taxon>
        <taxon>Embryophyta</taxon>
        <taxon>Tracheophyta</taxon>
        <taxon>Spermatophyta</taxon>
        <taxon>Magnoliopsida</taxon>
        <taxon>eudicotyledons</taxon>
        <taxon>Gunneridae</taxon>
        <taxon>Pentapetalae</taxon>
        <taxon>asterids</taxon>
        <taxon>lamiids</taxon>
        <taxon>Gentianales</taxon>
        <taxon>Apocynaceae</taxon>
        <taxon>Rauvolfioideae</taxon>
        <taxon>Vinceae</taxon>
        <taxon>Catharanthinae</taxon>
        <taxon>Catharanthus</taxon>
    </lineage>
</organism>
<evidence type="ECO:0000313" key="2">
    <source>
        <dbReference type="Proteomes" id="UP001060085"/>
    </source>
</evidence>
<accession>A0ACB9ZQB0</accession>
<name>A0ACB9ZQB0_CATRO</name>
<protein>
    <submittedName>
        <fullName evidence="1">Uncharacterized protein</fullName>
    </submittedName>
</protein>
<dbReference type="EMBL" id="CM044708">
    <property type="protein sequence ID" value="KAI5649620.1"/>
    <property type="molecule type" value="Genomic_DNA"/>
</dbReference>
<sequence length="139" mass="15865">MNGHERQKYLANLPRELENVRNWGCISTKILLHQAIQENKNKHHHSATLGNTADQNFSWILRDSINCKNMGGNGKHHTWKISIHKSYFPSSPKLPKKQDPPKEFLCPISGLLRKEELGNNKEEEGKEGKEEEGGGENRS</sequence>
<comment type="caution">
    <text evidence="1">The sequence shown here is derived from an EMBL/GenBank/DDBJ whole genome shotgun (WGS) entry which is preliminary data.</text>
</comment>
<keyword evidence="2" id="KW-1185">Reference proteome</keyword>
<proteinExistence type="predicted"/>
<reference evidence="2" key="1">
    <citation type="journal article" date="2023" name="Nat. Plants">
        <title>Single-cell RNA sequencing provides a high-resolution roadmap for understanding the multicellular compartmentation of specialized metabolism.</title>
        <authorList>
            <person name="Sun S."/>
            <person name="Shen X."/>
            <person name="Li Y."/>
            <person name="Li Y."/>
            <person name="Wang S."/>
            <person name="Li R."/>
            <person name="Zhang H."/>
            <person name="Shen G."/>
            <person name="Guo B."/>
            <person name="Wei J."/>
            <person name="Xu J."/>
            <person name="St-Pierre B."/>
            <person name="Chen S."/>
            <person name="Sun C."/>
        </authorList>
    </citation>
    <scope>NUCLEOTIDE SEQUENCE [LARGE SCALE GENOMIC DNA]</scope>
</reference>
<dbReference type="Proteomes" id="UP001060085">
    <property type="component" value="Linkage Group LG08"/>
</dbReference>
<evidence type="ECO:0000313" key="1">
    <source>
        <dbReference type="EMBL" id="KAI5649620.1"/>
    </source>
</evidence>
<gene>
    <name evidence="1" type="ORF">M9H77_35625</name>
</gene>